<evidence type="ECO:0000313" key="3">
    <source>
        <dbReference type="Proteomes" id="UP000186922"/>
    </source>
</evidence>
<dbReference type="AlphaFoldDB" id="A0A1D1VQC0"/>
<feature type="region of interest" description="Disordered" evidence="1">
    <location>
        <begin position="1"/>
        <end position="20"/>
    </location>
</feature>
<dbReference type="EMBL" id="BDGG01000008">
    <property type="protein sequence ID" value="GAV02383.1"/>
    <property type="molecule type" value="Genomic_DNA"/>
</dbReference>
<protein>
    <submittedName>
        <fullName evidence="2">Uncharacterized protein</fullName>
    </submittedName>
</protein>
<sequence length="80" mass="9035">MAASANRTRANDEDATTQRQVFPGCQTRQFPLRYRKADAEGERRQRRAMTSCYKLLKPSLDGYACCCRSRNPCNESGGNV</sequence>
<accession>A0A1D1VQC0</accession>
<evidence type="ECO:0000256" key="1">
    <source>
        <dbReference type="SAM" id="MobiDB-lite"/>
    </source>
</evidence>
<reference evidence="2 3" key="1">
    <citation type="journal article" date="2016" name="Nat. Commun.">
        <title>Extremotolerant tardigrade genome and improved radiotolerance of human cultured cells by tardigrade-unique protein.</title>
        <authorList>
            <person name="Hashimoto T."/>
            <person name="Horikawa D.D."/>
            <person name="Saito Y."/>
            <person name="Kuwahara H."/>
            <person name="Kozuka-Hata H."/>
            <person name="Shin-I T."/>
            <person name="Minakuchi Y."/>
            <person name="Ohishi K."/>
            <person name="Motoyama A."/>
            <person name="Aizu T."/>
            <person name="Enomoto A."/>
            <person name="Kondo K."/>
            <person name="Tanaka S."/>
            <person name="Hara Y."/>
            <person name="Koshikawa S."/>
            <person name="Sagara H."/>
            <person name="Miura T."/>
            <person name="Yokobori S."/>
            <person name="Miyagawa K."/>
            <person name="Suzuki Y."/>
            <person name="Kubo T."/>
            <person name="Oyama M."/>
            <person name="Kohara Y."/>
            <person name="Fujiyama A."/>
            <person name="Arakawa K."/>
            <person name="Katayama T."/>
            <person name="Toyoda A."/>
            <person name="Kunieda T."/>
        </authorList>
    </citation>
    <scope>NUCLEOTIDE SEQUENCE [LARGE SCALE GENOMIC DNA]</scope>
    <source>
        <strain evidence="2 3">YOKOZUNA-1</strain>
    </source>
</reference>
<proteinExistence type="predicted"/>
<comment type="caution">
    <text evidence="2">The sequence shown here is derived from an EMBL/GenBank/DDBJ whole genome shotgun (WGS) entry which is preliminary data.</text>
</comment>
<dbReference type="Proteomes" id="UP000186922">
    <property type="component" value="Unassembled WGS sequence"/>
</dbReference>
<gene>
    <name evidence="2" type="primary">RvY_12957</name>
    <name evidence="2" type="synonym">RvY_12957.2</name>
    <name evidence="2" type="ORF">RvY_12957-2</name>
</gene>
<organism evidence="2 3">
    <name type="scientific">Ramazzottius varieornatus</name>
    <name type="common">Water bear</name>
    <name type="synonym">Tardigrade</name>
    <dbReference type="NCBI Taxonomy" id="947166"/>
    <lineage>
        <taxon>Eukaryota</taxon>
        <taxon>Metazoa</taxon>
        <taxon>Ecdysozoa</taxon>
        <taxon>Tardigrada</taxon>
        <taxon>Eutardigrada</taxon>
        <taxon>Parachela</taxon>
        <taxon>Hypsibioidea</taxon>
        <taxon>Ramazzottiidae</taxon>
        <taxon>Ramazzottius</taxon>
    </lineage>
</organism>
<name>A0A1D1VQC0_RAMVA</name>
<evidence type="ECO:0000313" key="2">
    <source>
        <dbReference type="EMBL" id="GAV02383.1"/>
    </source>
</evidence>
<keyword evidence="3" id="KW-1185">Reference proteome</keyword>